<dbReference type="SMART" id="SM01384">
    <property type="entry name" value="Ribosomal_L15e"/>
    <property type="match status" value="1"/>
</dbReference>
<name>A0ABQ4X7G3_9ASTR</name>
<dbReference type="SMART" id="SM00448">
    <property type="entry name" value="REC"/>
    <property type="match status" value="1"/>
</dbReference>
<evidence type="ECO:0000313" key="10">
    <source>
        <dbReference type="Proteomes" id="UP001151760"/>
    </source>
</evidence>
<proteinExistence type="inferred from homology"/>
<dbReference type="InterPro" id="IPR001789">
    <property type="entry name" value="Sig_transdc_resp-reg_receiver"/>
</dbReference>
<reference evidence="9" key="2">
    <citation type="submission" date="2022-01" db="EMBL/GenBank/DDBJ databases">
        <authorList>
            <person name="Yamashiro T."/>
            <person name="Shiraishi A."/>
            <person name="Satake H."/>
            <person name="Nakayama K."/>
        </authorList>
    </citation>
    <scope>NUCLEOTIDE SEQUENCE</scope>
</reference>
<dbReference type="Pfam" id="PF00249">
    <property type="entry name" value="Myb_DNA-binding"/>
    <property type="match status" value="1"/>
</dbReference>
<evidence type="ECO:0000256" key="2">
    <source>
        <dbReference type="ARBA" id="ARBA00022980"/>
    </source>
</evidence>
<evidence type="ECO:0000313" key="9">
    <source>
        <dbReference type="EMBL" id="GJS61183.1"/>
    </source>
</evidence>
<keyword evidence="2" id="KW-0689">Ribosomal protein</keyword>
<dbReference type="Gene3D" id="1.10.10.60">
    <property type="entry name" value="Homeodomain-like"/>
    <property type="match status" value="1"/>
</dbReference>
<dbReference type="Gene3D" id="3.40.50.2300">
    <property type="match status" value="1"/>
</dbReference>
<comment type="caution">
    <text evidence="9">The sequence shown here is derived from an EMBL/GenBank/DDBJ whole genome shotgun (WGS) entry which is preliminary data.</text>
</comment>
<dbReference type="PROSITE" id="PS50110">
    <property type="entry name" value="RESPONSE_REGULATORY"/>
    <property type="match status" value="1"/>
</dbReference>
<evidence type="ECO:0000256" key="4">
    <source>
        <dbReference type="ARBA" id="ARBA00023163"/>
    </source>
</evidence>
<dbReference type="InterPro" id="IPR011006">
    <property type="entry name" value="CheY-like_superfamily"/>
</dbReference>
<keyword evidence="3" id="KW-0805">Transcription regulation</keyword>
<dbReference type="InterPro" id="IPR057670">
    <property type="entry name" value="SH3_retrovirus"/>
</dbReference>
<dbReference type="PANTHER" id="PTHR48462">
    <property type="entry name" value="PROTEIN, PUTATIVE-RELATED"/>
    <property type="match status" value="1"/>
</dbReference>
<comment type="caution">
    <text evidence="7">Lacks conserved residue(s) required for the propagation of feature annotation.</text>
</comment>
<dbReference type="Proteomes" id="UP001151760">
    <property type="component" value="Unassembled WGS sequence"/>
</dbReference>
<dbReference type="PANTHER" id="PTHR48462:SF1">
    <property type="entry name" value="PROTEIN, PUTATIVE-RELATED"/>
    <property type="match status" value="1"/>
</dbReference>
<dbReference type="Pfam" id="PF00072">
    <property type="entry name" value="Response_reg"/>
    <property type="match status" value="1"/>
</dbReference>
<dbReference type="SUPFAM" id="SSF54189">
    <property type="entry name" value="Ribosomal proteins S24e, L23 and L15e"/>
    <property type="match status" value="1"/>
</dbReference>
<dbReference type="EMBL" id="BQNB010009271">
    <property type="protein sequence ID" value="GJS61183.1"/>
    <property type="molecule type" value="Genomic_DNA"/>
</dbReference>
<dbReference type="SUPFAM" id="SSF52172">
    <property type="entry name" value="CheY-like"/>
    <property type="match status" value="1"/>
</dbReference>
<protein>
    <submittedName>
        <fullName evidence="9">CheY-like superfamily protein</fullName>
    </submittedName>
</protein>
<organism evidence="9 10">
    <name type="scientific">Tanacetum coccineum</name>
    <dbReference type="NCBI Taxonomy" id="301880"/>
    <lineage>
        <taxon>Eukaryota</taxon>
        <taxon>Viridiplantae</taxon>
        <taxon>Streptophyta</taxon>
        <taxon>Embryophyta</taxon>
        <taxon>Tracheophyta</taxon>
        <taxon>Spermatophyta</taxon>
        <taxon>Magnoliopsida</taxon>
        <taxon>eudicotyledons</taxon>
        <taxon>Gunneridae</taxon>
        <taxon>Pentapetalae</taxon>
        <taxon>asterids</taxon>
        <taxon>campanulids</taxon>
        <taxon>Asterales</taxon>
        <taxon>Asteraceae</taxon>
        <taxon>Asteroideae</taxon>
        <taxon>Anthemideae</taxon>
        <taxon>Anthemidinae</taxon>
        <taxon>Tanacetum</taxon>
    </lineage>
</organism>
<dbReference type="InterPro" id="IPR000439">
    <property type="entry name" value="Ribosomal_eL15"/>
</dbReference>
<dbReference type="NCBIfam" id="TIGR01557">
    <property type="entry name" value="myb_SHAQKYF"/>
    <property type="match status" value="1"/>
</dbReference>
<keyword evidence="6" id="KW-0687">Ribonucleoprotein</keyword>
<dbReference type="InterPro" id="IPR009057">
    <property type="entry name" value="Homeodomain-like_sf"/>
</dbReference>
<keyword evidence="4" id="KW-0804">Transcription</keyword>
<dbReference type="InterPro" id="IPR006447">
    <property type="entry name" value="Myb_dom_plants"/>
</dbReference>
<evidence type="ECO:0000256" key="5">
    <source>
        <dbReference type="ARBA" id="ARBA00023242"/>
    </source>
</evidence>
<evidence type="ECO:0000256" key="7">
    <source>
        <dbReference type="PROSITE-ProRule" id="PRU00169"/>
    </source>
</evidence>
<dbReference type="InterPro" id="IPR001005">
    <property type="entry name" value="SANT/Myb"/>
</dbReference>
<dbReference type="Pfam" id="PF14223">
    <property type="entry name" value="Retrotran_gag_2"/>
    <property type="match status" value="1"/>
</dbReference>
<reference evidence="9" key="1">
    <citation type="journal article" date="2022" name="Int. J. Mol. Sci.">
        <title>Draft Genome of Tanacetum Coccineum: Genomic Comparison of Closely Related Tanacetum-Family Plants.</title>
        <authorList>
            <person name="Yamashiro T."/>
            <person name="Shiraishi A."/>
            <person name="Nakayama K."/>
            <person name="Satake H."/>
        </authorList>
    </citation>
    <scope>NUCLEOTIDE SEQUENCE</scope>
</reference>
<evidence type="ECO:0000256" key="3">
    <source>
        <dbReference type="ARBA" id="ARBA00023015"/>
    </source>
</evidence>
<gene>
    <name evidence="9" type="ORF">Tco_0655967</name>
</gene>
<keyword evidence="10" id="KW-1185">Reference proteome</keyword>
<sequence>MDNPNSANDAVNHVDSFDELMIPSLENSPMKPLSIEDSFNPHGLKVLVVDNDPDSLLHLTEMLTSCQYQVTTCSLPAEALALIKDGNNKFDIVITEVHFSPDINGVEFLEIVVCETKLHVVNENIDTITECIMKGACTCIPKPAKIEVIKLLGQDVARKMLCHKLMKPLDELEVNEPSSITSVVEDQELCGSSDLDGVQKVDDQTKDQAKKHRMVWTDELHCKFVAAVKHLGIQNAVPKKVTELMNVPGLRRTSVASHLQKYRLGLQKLSTNMQPRLTEQVFKYNDSLISTQLNTGVQQCFTEQDSGRRVPIGANSQVPSGAYHPVIENDWEKDCVVYVLTTPIPENGNDATVEQLRKRAKWDNDDYVCRGLILKAEDVSSKNFFVSNFTNYKMTYSRPIMEQYNELLNILERFTQHKMNMNEAIQVSCIIDKHPPSWKDFKHTLKHNKEELTLVELGSHVRNVESLEAHDSHKLKGNNVVCPWEDVTLPDPKVKTLSQRGIECIFVGYAEHFKDFRFYVIESNTSVSINFIIKSKDDIFDENRFSLVPRPSQRFLIHGTEDIGGLVVHEEVTEEYHKIANFYDIYSQSDYSSDGSEDNILECKSDETSKGGIICLYVDDMLIFGTDQVHVDLTKEFLSSKFCMKDMGERSVPHSLQQPTVIADVGGIEMCVGYSFYRLQPPQCVPIFFVSKSWSACSRVFTWDIYGYHVVSCASIIDIKHRHNMVRDTFVDICFWSGILVSNEVDIGIVGGRDKPLRVPDMFLYSWEGGIDVCVNLTGSSPLTQTVMTDFLAGHVVVHAAYRKRVKYEAKCADIGYGFLPFSFSSFRELDKDAVYLLKRIRKFSVNQHIGACAIVYIFNRISFAIAKGVGAQLRTTDFVLIVYKEVGSSFFAATVIEDVGGIEMRGSLETCLDGKLTRACTTPLRSVRSYRSLNDAIFLITGSTYDWFRVVSISGLGHIINACSRVFVRDIYGDHVVSCAGIIGIKHQHNMVRDTLVDICFWSGISASKEVDIGLVGGRDKPLRSSPLTQTGMTDFLAGHVVVDAAHRKRVKYEAKCADIGYGFLPFSFSSFRELEKDVVNLLKRIRKFSVNQDIGACVVVHIFNRIIFVIAKRVGAQLTMNGKTYRCVLCYRLGVLSFFALSSRSACSRVFTGDIYRDYVASFIETMLHHDIGSSPLTQTRLANFVPGRAVSDVSHQKDAVVLLKRIRKFSIAQAIGTRAAIHIFNRISFAIAKRVRAKIVSVAQERVGSKLGGLKDSTYTYFEVILVDLVHAIILNDPRINKHRELRGLKIKRS</sequence>
<evidence type="ECO:0000259" key="8">
    <source>
        <dbReference type="PROSITE" id="PS50110"/>
    </source>
</evidence>
<dbReference type="Pfam" id="PF25597">
    <property type="entry name" value="SH3_retrovirus"/>
    <property type="match status" value="1"/>
</dbReference>
<accession>A0ABQ4X7G3</accession>
<dbReference type="InterPro" id="IPR024794">
    <property type="entry name" value="Rbsml_eL15_core_dom_sf"/>
</dbReference>
<keyword evidence="5" id="KW-0539">Nucleus</keyword>
<evidence type="ECO:0000256" key="6">
    <source>
        <dbReference type="ARBA" id="ARBA00023274"/>
    </source>
</evidence>
<feature type="domain" description="Response regulatory" evidence="8">
    <location>
        <begin position="45"/>
        <end position="157"/>
    </location>
</feature>
<dbReference type="SUPFAM" id="SSF46689">
    <property type="entry name" value="Homeodomain-like"/>
    <property type="match status" value="1"/>
</dbReference>
<evidence type="ECO:0000256" key="1">
    <source>
        <dbReference type="ARBA" id="ARBA00006857"/>
    </source>
</evidence>
<comment type="similarity">
    <text evidence="1">Belongs to the eukaryotic ribosomal protein eL15 family.</text>
</comment>
<dbReference type="InterPro" id="IPR012678">
    <property type="entry name" value="Ribosomal_uL23/eL15/eS24_sf"/>
</dbReference>
<dbReference type="Gene3D" id="3.40.1120.10">
    <property type="entry name" value="Ribosomal protein l15e"/>
    <property type="match status" value="1"/>
</dbReference>